<reference evidence="12" key="1">
    <citation type="submission" date="2016-04" db="EMBL/GenBank/DDBJ databases">
        <title>Cephalotus genome sequencing.</title>
        <authorList>
            <person name="Fukushima K."/>
            <person name="Hasebe M."/>
            <person name="Fang X."/>
        </authorList>
    </citation>
    <scope>NUCLEOTIDE SEQUENCE [LARGE SCALE GENOMIC DNA]</scope>
    <source>
        <strain evidence="12">cv. St1</strain>
    </source>
</reference>
<dbReference type="GO" id="GO:0046872">
    <property type="term" value="F:metal ion binding"/>
    <property type="evidence" value="ECO:0007669"/>
    <property type="project" value="UniProtKB-KW"/>
</dbReference>
<evidence type="ECO:0000259" key="10">
    <source>
        <dbReference type="Pfam" id="PF13976"/>
    </source>
</evidence>
<dbReference type="EMBL" id="BDDD01002354">
    <property type="protein sequence ID" value="GAV81213.1"/>
    <property type="molecule type" value="Genomic_DNA"/>
</dbReference>
<keyword evidence="8" id="KW-0239">DNA-directed DNA polymerase</keyword>
<dbReference type="GO" id="GO:0003887">
    <property type="term" value="F:DNA-directed DNA polymerase activity"/>
    <property type="evidence" value="ECO:0007669"/>
    <property type="project" value="UniProtKB-KW"/>
</dbReference>
<dbReference type="InterPro" id="IPR025724">
    <property type="entry name" value="GAG-pre-integrase_dom"/>
</dbReference>
<feature type="domain" description="GAG-pre-integrase" evidence="10">
    <location>
        <begin position="8"/>
        <end position="71"/>
    </location>
</feature>
<dbReference type="Proteomes" id="UP000187406">
    <property type="component" value="Unassembled WGS sequence"/>
</dbReference>
<keyword evidence="2" id="KW-0479">Metal-binding</keyword>
<dbReference type="PANTHER" id="PTHR42648">
    <property type="entry name" value="TRANSPOSASE, PUTATIVE-RELATED"/>
    <property type="match status" value="1"/>
</dbReference>
<feature type="non-terminal residue" evidence="11">
    <location>
        <position position="100"/>
    </location>
</feature>
<dbReference type="GO" id="GO:0003964">
    <property type="term" value="F:RNA-directed DNA polymerase activity"/>
    <property type="evidence" value="ECO:0007669"/>
    <property type="project" value="UniProtKB-KW"/>
</dbReference>
<evidence type="ECO:0000256" key="2">
    <source>
        <dbReference type="ARBA" id="ARBA00022723"/>
    </source>
</evidence>
<dbReference type="GO" id="GO:0015074">
    <property type="term" value="P:DNA integration"/>
    <property type="evidence" value="ECO:0007669"/>
    <property type="project" value="UniProtKB-KW"/>
</dbReference>
<keyword evidence="12" id="KW-1185">Reference proteome</keyword>
<dbReference type="OrthoDB" id="1703812at2759"/>
<gene>
    <name evidence="11" type="ORF">CFOL_v3_24672</name>
</gene>
<evidence type="ECO:0000256" key="5">
    <source>
        <dbReference type="ARBA" id="ARBA00022842"/>
    </source>
</evidence>
<dbReference type="STRING" id="3775.A0A1Q3CM87"/>
<accession>A0A1Q3CM87</accession>
<comment type="caution">
    <text evidence="11">The sequence shown here is derived from an EMBL/GenBank/DDBJ whole genome shotgun (WGS) entry which is preliminary data.</text>
</comment>
<dbReference type="AlphaFoldDB" id="A0A1Q3CM87"/>
<evidence type="ECO:0000256" key="9">
    <source>
        <dbReference type="ARBA" id="ARBA00023172"/>
    </source>
</evidence>
<dbReference type="GO" id="GO:0004519">
    <property type="term" value="F:endonuclease activity"/>
    <property type="evidence" value="ECO:0007669"/>
    <property type="project" value="UniProtKB-KW"/>
</dbReference>
<evidence type="ECO:0000256" key="8">
    <source>
        <dbReference type="ARBA" id="ARBA00022932"/>
    </source>
</evidence>
<keyword evidence="7" id="KW-0695">RNA-directed DNA polymerase</keyword>
<feature type="non-terminal residue" evidence="11">
    <location>
        <position position="1"/>
    </location>
</feature>
<organism evidence="11 12">
    <name type="scientific">Cephalotus follicularis</name>
    <name type="common">Albany pitcher plant</name>
    <dbReference type="NCBI Taxonomy" id="3775"/>
    <lineage>
        <taxon>Eukaryota</taxon>
        <taxon>Viridiplantae</taxon>
        <taxon>Streptophyta</taxon>
        <taxon>Embryophyta</taxon>
        <taxon>Tracheophyta</taxon>
        <taxon>Spermatophyta</taxon>
        <taxon>Magnoliopsida</taxon>
        <taxon>eudicotyledons</taxon>
        <taxon>Gunneridae</taxon>
        <taxon>Pentapetalae</taxon>
        <taxon>rosids</taxon>
        <taxon>fabids</taxon>
        <taxon>Oxalidales</taxon>
        <taxon>Cephalotaceae</taxon>
        <taxon>Cephalotus</taxon>
    </lineage>
</organism>
<dbReference type="GO" id="GO:0006310">
    <property type="term" value="P:DNA recombination"/>
    <property type="evidence" value="ECO:0007669"/>
    <property type="project" value="UniProtKB-KW"/>
</dbReference>
<keyword evidence="8" id="KW-0808">Transferase</keyword>
<dbReference type="InterPro" id="IPR039537">
    <property type="entry name" value="Retrotran_Ty1/copia-like"/>
</dbReference>
<evidence type="ECO:0000256" key="3">
    <source>
        <dbReference type="ARBA" id="ARBA00022759"/>
    </source>
</evidence>
<proteinExistence type="predicted"/>
<name>A0A1Q3CM87_CEPFO</name>
<keyword evidence="5" id="KW-0460">Magnesium</keyword>
<dbReference type="InParanoid" id="A0A1Q3CM87"/>
<sequence length="100" mass="10888">GNLCNNFFIMDLVDSASSSLFVNVNDIDSVTWHARLGHIGQDRMTQLARECLLGPLAKVNLPICEPCLAGKACRKPFGKAIRATHPLELVHSDICGPMNV</sequence>
<dbReference type="PANTHER" id="PTHR42648:SF11">
    <property type="entry name" value="TRANSPOSON TY4-P GAG-POL POLYPROTEIN"/>
    <property type="match status" value="1"/>
</dbReference>
<keyword evidence="1" id="KW-0540">Nuclease</keyword>
<evidence type="ECO:0000256" key="6">
    <source>
        <dbReference type="ARBA" id="ARBA00022908"/>
    </source>
</evidence>
<evidence type="ECO:0000256" key="7">
    <source>
        <dbReference type="ARBA" id="ARBA00022918"/>
    </source>
</evidence>
<evidence type="ECO:0000313" key="11">
    <source>
        <dbReference type="EMBL" id="GAV81213.1"/>
    </source>
</evidence>
<keyword evidence="8" id="KW-0548">Nucleotidyltransferase</keyword>
<evidence type="ECO:0000256" key="1">
    <source>
        <dbReference type="ARBA" id="ARBA00022722"/>
    </source>
</evidence>
<keyword evidence="4" id="KW-0378">Hydrolase</keyword>
<keyword evidence="3" id="KW-0255">Endonuclease</keyword>
<keyword evidence="9" id="KW-0233">DNA recombination</keyword>
<dbReference type="Pfam" id="PF13976">
    <property type="entry name" value="gag_pre-integrs"/>
    <property type="match status" value="1"/>
</dbReference>
<keyword evidence="6" id="KW-0229">DNA integration</keyword>
<evidence type="ECO:0000313" key="12">
    <source>
        <dbReference type="Proteomes" id="UP000187406"/>
    </source>
</evidence>
<dbReference type="GO" id="GO:0016787">
    <property type="term" value="F:hydrolase activity"/>
    <property type="evidence" value="ECO:0007669"/>
    <property type="project" value="UniProtKB-KW"/>
</dbReference>
<protein>
    <submittedName>
        <fullName evidence="11">Gag_pre-integrs domain-containing protein</fullName>
    </submittedName>
</protein>
<evidence type="ECO:0000256" key="4">
    <source>
        <dbReference type="ARBA" id="ARBA00022801"/>
    </source>
</evidence>